<dbReference type="AlphaFoldDB" id="A0ABD6ETM8"/>
<evidence type="ECO:0000313" key="3">
    <source>
        <dbReference type="Proteomes" id="UP001608902"/>
    </source>
</evidence>
<dbReference type="EMBL" id="JBGFUD010009812">
    <property type="protein sequence ID" value="MFH4982666.1"/>
    <property type="molecule type" value="Genomic_DNA"/>
</dbReference>
<feature type="chain" id="PRO_5044895586" evidence="1">
    <location>
        <begin position="30"/>
        <end position="105"/>
    </location>
</feature>
<name>A0ABD6ETM8_9BILA</name>
<evidence type="ECO:0000313" key="2">
    <source>
        <dbReference type="EMBL" id="MFH4982666.1"/>
    </source>
</evidence>
<gene>
    <name evidence="2" type="ORF">AB6A40_009375</name>
</gene>
<keyword evidence="3" id="KW-1185">Reference proteome</keyword>
<dbReference type="Proteomes" id="UP001608902">
    <property type="component" value="Unassembled WGS sequence"/>
</dbReference>
<reference evidence="2 3" key="1">
    <citation type="submission" date="2024-08" db="EMBL/GenBank/DDBJ databases">
        <title>Gnathostoma spinigerum genome.</title>
        <authorList>
            <person name="Gonzalez-Bertolin B."/>
            <person name="Monzon S."/>
            <person name="Zaballos A."/>
            <person name="Jimenez P."/>
            <person name="Dekumyoy P."/>
            <person name="Varona S."/>
            <person name="Cuesta I."/>
            <person name="Sumanam S."/>
            <person name="Adisakwattana P."/>
            <person name="Gasser R.B."/>
            <person name="Hernandez-Gonzalez A."/>
            <person name="Young N.D."/>
            <person name="Perteguer M.J."/>
        </authorList>
    </citation>
    <scope>NUCLEOTIDE SEQUENCE [LARGE SCALE GENOMIC DNA]</scope>
    <source>
        <strain evidence="2">AL3</strain>
        <tissue evidence="2">Liver</tissue>
    </source>
</reference>
<evidence type="ECO:0000256" key="1">
    <source>
        <dbReference type="SAM" id="SignalP"/>
    </source>
</evidence>
<sequence length="105" mass="12112">MAKLSIKNIIWKFSIIAVTLFHAIERSLSRDYEQHRDNASARPPRLIHDFVVCHGISQAGRAPSFIDLVTFNYWLFRKVVLMLGTTRLESWEDRVKDVAAQLATI</sequence>
<feature type="signal peptide" evidence="1">
    <location>
        <begin position="1"/>
        <end position="29"/>
    </location>
</feature>
<keyword evidence="1" id="KW-0732">Signal</keyword>
<protein>
    <submittedName>
        <fullName evidence="2">Uncharacterized protein</fullName>
    </submittedName>
</protein>
<accession>A0ABD6ETM8</accession>
<proteinExistence type="predicted"/>
<comment type="caution">
    <text evidence="2">The sequence shown here is derived from an EMBL/GenBank/DDBJ whole genome shotgun (WGS) entry which is preliminary data.</text>
</comment>
<organism evidence="2 3">
    <name type="scientific">Gnathostoma spinigerum</name>
    <dbReference type="NCBI Taxonomy" id="75299"/>
    <lineage>
        <taxon>Eukaryota</taxon>
        <taxon>Metazoa</taxon>
        <taxon>Ecdysozoa</taxon>
        <taxon>Nematoda</taxon>
        <taxon>Chromadorea</taxon>
        <taxon>Rhabditida</taxon>
        <taxon>Spirurina</taxon>
        <taxon>Gnathostomatomorpha</taxon>
        <taxon>Gnathostomatoidea</taxon>
        <taxon>Gnathostomatidae</taxon>
        <taxon>Gnathostoma</taxon>
    </lineage>
</organism>